<feature type="signal peptide" evidence="2">
    <location>
        <begin position="1"/>
        <end position="23"/>
    </location>
</feature>
<proteinExistence type="predicted"/>
<gene>
    <name evidence="3" type="ORF">RAMLITH_07210</name>
</gene>
<sequence>MNKLSILAAAALAAMLGSAPAGAQTVLTASSWVPPNHPLTANGLVAWTREVEQATQGRVKFNVLPKAPVAPPQTFDAVKDGVVDVSFTVHGYTPGRFVLTKMTEFGFLGDSAEAISVAYQRMHDRHLAKVGEHKGVKVIGVFSHGPGQIYTVKTPVTTVADLQNMKVRVGGGIVNDYTRALGGSPLLKPSSESFQMLQSGVADGIFFPNESITGFKLTSLIRHGTLVPGGLYNTSFVMMMNEAKYNALPKADRDAIDKVSGEHFARLAGRMWDAADAAGLKEIKAAGIDVRTASPAFVAEAKAKVDPIEQAWYNEVKAKGLDGAALMREFRAEIAKVAAGR</sequence>
<dbReference type="AlphaFoldDB" id="A0A7X6DEG4"/>
<dbReference type="EMBL" id="VTOX01000002">
    <property type="protein sequence ID" value="NKE65608.1"/>
    <property type="molecule type" value="Genomic_DNA"/>
</dbReference>
<keyword evidence="1 2" id="KW-0732">Signal</keyword>
<evidence type="ECO:0000313" key="4">
    <source>
        <dbReference type="Proteomes" id="UP000521868"/>
    </source>
</evidence>
<protein>
    <submittedName>
        <fullName evidence="3">TRAP transporter substrate-binding protein</fullName>
    </submittedName>
</protein>
<keyword evidence="4" id="KW-1185">Reference proteome</keyword>
<dbReference type="PANTHER" id="PTHR33376:SF15">
    <property type="entry name" value="BLL6794 PROTEIN"/>
    <property type="match status" value="1"/>
</dbReference>
<reference evidence="3 4" key="1">
    <citation type="journal article" date="2020" name="Nature">
        <title>Bacterial chemolithoautotrophy via manganese oxidation.</title>
        <authorList>
            <person name="Yu H."/>
            <person name="Leadbetter J.R."/>
        </authorList>
    </citation>
    <scope>NUCLEOTIDE SEQUENCE [LARGE SCALE GENOMIC DNA]</scope>
    <source>
        <strain evidence="3 4">RBP-1</strain>
    </source>
</reference>
<organism evidence="3 4">
    <name type="scientific">Ramlibacter lithotrophicus</name>
    <dbReference type="NCBI Taxonomy" id="2606681"/>
    <lineage>
        <taxon>Bacteria</taxon>
        <taxon>Pseudomonadati</taxon>
        <taxon>Pseudomonadota</taxon>
        <taxon>Betaproteobacteria</taxon>
        <taxon>Burkholderiales</taxon>
        <taxon>Comamonadaceae</taxon>
        <taxon>Ramlibacter</taxon>
    </lineage>
</organism>
<evidence type="ECO:0000313" key="3">
    <source>
        <dbReference type="EMBL" id="NKE65608.1"/>
    </source>
</evidence>
<dbReference type="GO" id="GO:0055085">
    <property type="term" value="P:transmembrane transport"/>
    <property type="evidence" value="ECO:0007669"/>
    <property type="project" value="InterPro"/>
</dbReference>
<accession>A0A7X6DEG4</accession>
<feature type="chain" id="PRO_5030899296" evidence="2">
    <location>
        <begin position="24"/>
        <end position="341"/>
    </location>
</feature>
<dbReference type="Pfam" id="PF03480">
    <property type="entry name" value="DctP"/>
    <property type="match status" value="1"/>
</dbReference>
<dbReference type="NCBIfam" id="NF037995">
    <property type="entry name" value="TRAP_S1"/>
    <property type="match status" value="1"/>
</dbReference>
<evidence type="ECO:0000256" key="1">
    <source>
        <dbReference type="ARBA" id="ARBA00022729"/>
    </source>
</evidence>
<dbReference type="Gene3D" id="3.40.190.170">
    <property type="entry name" value="Bacterial extracellular solute-binding protein, family 7"/>
    <property type="match status" value="1"/>
</dbReference>
<dbReference type="PANTHER" id="PTHR33376">
    <property type="match status" value="1"/>
</dbReference>
<dbReference type="InterPro" id="IPR018389">
    <property type="entry name" value="DctP_fam"/>
</dbReference>
<dbReference type="InterPro" id="IPR038404">
    <property type="entry name" value="TRAP_DctP_sf"/>
</dbReference>
<dbReference type="Proteomes" id="UP000521868">
    <property type="component" value="Unassembled WGS sequence"/>
</dbReference>
<name>A0A7X6DEG4_9BURK</name>
<comment type="caution">
    <text evidence="3">The sequence shown here is derived from an EMBL/GenBank/DDBJ whole genome shotgun (WGS) entry which is preliminary data.</text>
</comment>
<evidence type="ECO:0000256" key="2">
    <source>
        <dbReference type="SAM" id="SignalP"/>
    </source>
</evidence>
<dbReference type="CDD" id="cd13665">
    <property type="entry name" value="PBP2_TRAP_Dctp3_4"/>
    <property type="match status" value="1"/>
</dbReference>
<dbReference type="RefSeq" id="WP_168106717.1">
    <property type="nucleotide sequence ID" value="NZ_VTOX01000002.1"/>
</dbReference>